<evidence type="ECO:0000313" key="2">
    <source>
        <dbReference type="EMBL" id="KAJ4776542.1"/>
    </source>
</evidence>
<dbReference type="SMART" id="SM00256">
    <property type="entry name" value="FBOX"/>
    <property type="match status" value="1"/>
</dbReference>
<dbReference type="InterPro" id="IPR001810">
    <property type="entry name" value="F-box_dom"/>
</dbReference>
<protein>
    <submittedName>
        <fullName evidence="2">F-box protein</fullName>
    </submittedName>
</protein>
<dbReference type="SUPFAM" id="SSF81383">
    <property type="entry name" value="F-box domain"/>
    <property type="match status" value="1"/>
</dbReference>
<gene>
    <name evidence="2" type="ORF">LUZ62_060799</name>
</gene>
<name>A0AAV8E636_9POAL</name>
<dbReference type="InterPro" id="IPR036047">
    <property type="entry name" value="F-box-like_dom_sf"/>
</dbReference>
<accession>A0AAV8E636</accession>
<dbReference type="InterPro" id="IPR050796">
    <property type="entry name" value="SCF_F-box_component"/>
</dbReference>
<proteinExistence type="predicted"/>
<evidence type="ECO:0000313" key="3">
    <source>
        <dbReference type="Proteomes" id="UP001140206"/>
    </source>
</evidence>
<dbReference type="InterPro" id="IPR013187">
    <property type="entry name" value="F-box-assoc_dom_typ3"/>
</dbReference>
<dbReference type="PANTHER" id="PTHR31672:SF2">
    <property type="entry name" value="F-BOX DOMAIN-CONTAINING PROTEIN"/>
    <property type="match status" value="1"/>
</dbReference>
<dbReference type="AlphaFoldDB" id="A0AAV8E636"/>
<dbReference type="InterPro" id="IPR017451">
    <property type="entry name" value="F-box-assoc_interact_dom"/>
</dbReference>
<organism evidence="2 3">
    <name type="scientific">Rhynchospora pubera</name>
    <dbReference type="NCBI Taxonomy" id="906938"/>
    <lineage>
        <taxon>Eukaryota</taxon>
        <taxon>Viridiplantae</taxon>
        <taxon>Streptophyta</taxon>
        <taxon>Embryophyta</taxon>
        <taxon>Tracheophyta</taxon>
        <taxon>Spermatophyta</taxon>
        <taxon>Magnoliopsida</taxon>
        <taxon>Liliopsida</taxon>
        <taxon>Poales</taxon>
        <taxon>Cyperaceae</taxon>
        <taxon>Cyperoideae</taxon>
        <taxon>Rhynchosporeae</taxon>
        <taxon>Rhynchospora</taxon>
    </lineage>
</organism>
<dbReference type="Pfam" id="PF00646">
    <property type="entry name" value="F-box"/>
    <property type="match status" value="1"/>
</dbReference>
<evidence type="ECO:0000259" key="1">
    <source>
        <dbReference type="SMART" id="SM00256"/>
    </source>
</evidence>
<dbReference type="Proteomes" id="UP001140206">
    <property type="component" value="Chromosome 3"/>
</dbReference>
<sequence>MAVKLIKGARETFNDLLLCWTKKKEKAPETVWLPDDVMFEILVKLPNASLRHCLYASKQFHNIISDLKFERARPPIRPALIMHVQVSKDHLNLYLVNDWYDRASTSSVVTIERPDLVPDLTGLRLVDSLNEMLCFVQTSKYDSIIHIYNSQINQWIATPPFKPVSCFPERIVPLCGLYYHEPSRCYRVFSLQNDRGFHVHDLGTGFWRKTHGNIPYPGPSDWIEGAVLMNGCLHWSTIPLFDEHRIVAFDINSEEFYIIWRPITRKERSCGRYQPLIETKYGLGCPVWINDALHIWVFTDYYGLGSWTLLYCIYDYHVLWKSERLLRGPMLELLLSDEGEHWFWNKKKIIASRIKIYNCEIGESKYVKFDASIYQFTWYRNTGCFFWQVPRSIRQRSPERKKVLF</sequence>
<dbReference type="EMBL" id="JAMFTS010000003">
    <property type="protein sequence ID" value="KAJ4776542.1"/>
    <property type="molecule type" value="Genomic_DNA"/>
</dbReference>
<dbReference type="NCBIfam" id="TIGR01640">
    <property type="entry name" value="F_box_assoc_1"/>
    <property type="match status" value="1"/>
</dbReference>
<comment type="caution">
    <text evidence="2">The sequence shown here is derived from an EMBL/GenBank/DDBJ whole genome shotgun (WGS) entry which is preliminary data.</text>
</comment>
<reference evidence="2" key="1">
    <citation type="submission" date="2022-08" db="EMBL/GenBank/DDBJ databases">
        <authorList>
            <person name="Marques A."/>
        </authorList>
    </citation>
    <scope>NUCLEOTIDE SEQUENCE</scope>
    <source>
        <strain evidence="2">RhyPub2mFocal</strain>
        <tissue evidence="2">Leaves</tissue>
    </source>
</reference>
<feature type="domain" description="F-box" evidence="1">
    <location>
        <begin position="33"/>
        <end position="73"/>
    </location>
</feature>
<keyword evidence="3" id="KW-1185">Reference proteome</keyword>
<dbReference type="PANTHER" id="PTHR31672">
    <property type="entry name" value="BNACNNG10540D PROTEIN"/>
    <property type="match status" value="1"/>
</dbReference>
<dbReference type="Pfam" id="PF08268">
    <property type="entry name" value="FBA_3"/>
    <property type="match status" value="1"/>
</dbReference>